<evidence type="ECO:0000256" key="2">
    <source>
        <dbReference type="SAM" id="Phobius"/>
    </source>
</evidence>
<evidence type="ECO:0000313" key="4">
    <source>
        <dbReference type="WBParaSite" id="L893_g32083.t1"/>
    </source>
</evidence>
<dbReference type="WBParaSite" id="L893_g32083.t1">
    <property type="protein sequence ID" value="L893_g32083.t1"/>
    <property type="gene ID" value="L893_g32083"/>
</dbReference>
<accession>A0A1I8A204</accession>
<evidence type="ECO:0000313" key="3">
    <source>
        <dbReference type="Proteomes" id="UP000095287"/>
    </source>
</evidence>
<keyword evidence="2" id="KW-1133">Transmembrane helix</keyword>
<protein>
    <submittedName>
        <fullName evidence="4">Uncharacterized protein</fullName>
    </submittedName>
</protein>
<keyword evidence="3" id="KW-1185">Reference proteome</keyword>
<name>A0A1I8A204_9BILA</name>
<keyword evidence="2" id="KW-0812">Transmembrane</keyword>
<keyword evidence="2" id="KW-0472">Membrane</keyword>
<dbReference type="AlphaFoldDB" id="A0A1I8A204"/>
<reference evidence="4" key="1">
    <citation type="submission" date="2016-11" db="UniProtKB">
        <authorList>
            <consortium name="WormBaseParasite"/>
        </authorList>
    </citation>
    <scope>IDENTIFICATION</scope>
</reference>
<dbReference type="Proteomes" id="UP000095287">
    <property type="component" value="Unplaced"/>
</dbReference>
<proteinExistence type="predicted"/>
<evidence type="ECO:0000256" key="1">
    <source>
        <dbReference type="SAM" id="MobiDB-lite"/>
    </source>
</evidence>
<feature type="region of interest" description="Disordered" evidence="1">
    <location>
        <begin position="16"/>
        <end position="35"/>
    </location>
</feature>
<sequence>MCPKSSLYLDDCPGDNPASSGTVAPRTTAIPNGPEGDKHGVTFVLKMVIAGVSCLVGLTLLVVGAYFFWRRKRRRSRKESDEQSQESPLVALASIPGIYESCAPALPRDYLSMFERFPSDKKINLKHLTIDWNHPIGEGETK</sequence>
<organism evidence="3 4">
    <name type="scientific">Steinernema glaseri</name>
    <dbReference type="NCBI Taxonomy" id="37863"/>
    <lineage>
        <taxon>Eukaryota</taxon>
        <taxon>Metazoa</taxon>
        <taxon>Ecdysozoa</taxon>
        <taxon>Nematoda</taxon>
        <taxon>Chromadorea</taxon>
        <taxon>Rhabditida</taxon>
        <taxon>Tylenchina</taxon>
        <taxon>Panagrolaimomorpha</taxon>
        <taxon>Strongyloidoidea</taxon>
        <taxon>Steinernematidae</taxon>
        <taxon>Steinernema</taxon>
    </lineage>
</organism>
<feature type="transmembrane region" description="Helical" evidence="2">
    <location>
        <begin position="43"/>
        <end position="69"/>
    </location>
</feature>